<dbReference type="EMBL" id="JARKIB010000370">
    <property type="protein sequence ID" value="KAJ7712293.1"/>
    <property type="molecule type" value="Genomic_DNA"/>
</dbReference>
<keyword evidence="5 7" id="KW-1015">Disulfide bond</keyword>
<gene>
    <name evidence="8" type="ORF">B0H16DRAFT_1744274</name>
</gene>
<evidence type="ECO:0000313" key="8">
    <source>
        <dbReference type="EMBL" id="KAJ7712293.1"/>
    </source>
</evidence>
<evidence type="ECO:0000256" key="7">
    <source>
        <dbReference type="RuleBase" id="RU365009"/>
    </source>
</evidence>
<dbReference type="Pfam" id="PF01185">
    <property type="entry name" value="Hydrophobin"/>
    <property type="match status" value="1"/>
</dbReference>
<dbReference type="InterPro" id="IPR001338">
    <property type="entry name" value="Class_I_Hydrophobin"/>
</dbReference>
<feature type="signal peptide" evidence="7">
    <location>
        <begin position="1"/>
        <end position="19"/>
    </location>
</feature>
<protein>
    <recommendedName>
        <fullName evidence="7">Hydrophobin</fullName>
    </recommendedName>
</protein>
<keyword evidence="7" id="KW-0732">Signal</keyword>
<evidence type="ECO:0000256" key="4">
    <source>
        <dbReference type="ARBA" id="ARBA00022525"/>
    </source>
</evidence>
<evidence type="ECO:0000256" key="3">
    <source>
        <dbReference type="ARBA" id="ARBA00022512"/>
    </source>
</evidence>
<dbReference type="GO" id="GO:0009277">
    <property type="term" value="C:fungal-type cell wall"/>
    <property type="evidence" value="ECO:0007669"/>
    <property type="project" value="InterPro"/>
</dbReference>
<evidence type="ECO:0000256" key="1">
    <source>
        <dbReference type="ARBA" id="ARBA00004191"/>
    </source>
</evidence>
<comment type="caution">
    <text evidence="8">The sequence shown here is derived from an EMBL/GenBank/DDBJ whole genome shotgun (WGS) entry which is preliminary data.</text>
</comment>
<dbReference type="AlphaFoldDB" id="A0AAD7H4S4"/>
<dbReference type="Proteomes" id="UP001215598">
    <property type="component" value="Unassembled WGS sequence"/>
</dbReference>
<keyword evidence="3 7" id="KW-0134">Cell wall</keyword>
<sequence length="109" mass="10906">MFFKLSVVVASTLITLAAAIPNGTPPPPVTPPTIPECCASVISSTSPPFVSLAAVLGIDITGLPDIPIGLSCSPITALPANCGNITVICDLPEAAWGGLIALNCLPVTL</sequence>
<proteinExistence type="inferred from homology"/>
<evidence type="ECO:0000313" key="9">
    <source>
        <dbReference type="Proteomes" id="UP001215598"/>
    </source>
</evidence>
<comment type="subunit">
    <text evidence="6">Self-assembles to form functional amyloid fibrils called rodlets. Self-assembly into fibrillar rodlets occurs spontaneously at hydrophobic:hydrophilic interfaces and the rodlets further associate laterally to form amphipathic monolayers.</text>
</comment>
<comment type="subcellular location">
    <subcellularLocation>
        <location evidence="1 7">Secreted</location>
        <location evidence="1 7">Cell wall</location>
    </subcellularLocation>
</comment>
<evidence type="ECO:0000256" key="2">
    <source>
        <dbReference type="ARBA" id="ARBA00010446"/>
    </source>
</evidence>
<dbReference type="CDD" id="cd23507">
    <property type="entry name" value="hydrophobin_I"/>
    <property type="match status" value="1"/>
</dbReference>
<accession>A0AAD7H4S4</accession>
<evidence type="ECO:0000256" key="6">
    <source>
        <dbReference type="ARBA" id="ARBA00093546"/>
    </source>
</evidence>
<reference evidence="8" key="1">
    <citation type="submission" date="2023-03" db="EMBL/GenBank/DDBJ databases">
        <title>Massive genome expansion in bonnet fungi (Mycena s.s.) driven by repeated elements and novel gene families across ecological guilds.</title>
        <authorList>
            <consortium name="Lawrence Berkeley National Laboratory"/>
            <person name="Harder C.B."/>
            <person name="Miyauchi S."/>
            <person name="Viragh M."/>
            <person name="Kuo A."/>
            <person name="Thoen E."/>
            <person name="Andreopoulos B."/>
            <person name="Lu D."/>
            <person name="Skrede I."/>
            <person name="Drula E."/>
            <person name="Henrissat B."/>
            <person name="Morin E."/>
            <person name="Kohler A."/>
            <person name="Barry K."/>
            <person name="LaButti K."/>
            <person name="Morin E."/>
            <person name="Salamov A."/>
            <person name="Lipzen A."/>
            <person name="Mereny Z."/>
            <person name="Hegedus B."/>
            <person name="Baldrian P."/>
            <person name="Stursova M."/>
            <person name="Weitz H."/>
            <person name="Taylor A."/>
            <person name="Grigoriev I.V."/>
            <person name="Nagy L.G."/>
            <person name="Martin F."/>
            <person name="Kauserud H."/>
        </authorList>
    </citation>
    <scope>NUCLEOTIDE SEQUENCE</scope>
    <source>
        <strain evidence="8">CBHHK182m</strain>
    </source>
</reference>
<name>A0AAD7H4S4_9AGAR</name>
<comment type="similarity">
    <text evidence="2 7">Belongs to the fungal hydrophobin family.</text>
</comment>
<evidence type="ECO:0000256" key="5">
    <source>
        <dbReference type="ARBA" id="ARBA00023157"/>
    </source>
</evidence>
<feature type="chain" id="PRO_5041770784" description="Hydrophobin" evidence="7">
    <location>
        <begin position="20"/>
        <end position="109"/>
    </location>
</feature>
<organism evidence="8 9">
    <name type="scientific">Mycena metata</name>
    <dbReference type="NCBI Taxonomy" id="1033252"/>
    <lineage>
        <taxon>Eukaryota</taxon>
        <taxon>Fungi</taxon>
        <taxon>Dikarya</taxon>
        <taxon>Basidiomycota</taxon>
        <taxon>Agaricomycotina</taxon>
        <taxon>Agaricomycetes</taxon>
        <taxon>Agaricomycetidae</taxon>
        <taxon>Agaricales</taxon>
        <taxon>Marasmiineae</taxon>
        <taxon>Mycenaceae</taxon>
        <taxon>Mycena</taxon>
    </lineage>
</organism>
<dbReference type="GO" id="GO:0005199">
    <property type="term" value="F:structural constituent of cell wall"/>
    <property type="evidence" value="ECO:0007669"/>
    <property type="project" value="InterPro"/>
</dbReference>
<keyword evidence="9" id="KW-1185">Reference proteome</keyword>
<dbReference type="SMART" id="SM00075">
    <property type="entry name" value="HYDRO"/>
    <property type="match status" value="1"/>
</dbReference>
<keyword evidence="4 7" id="KW-0964">Secreted</keyword>